<dbReference type="NCBIfam" id="NF008512">
    <property type="entry name" value="PRK11431.1"/>
    <property type="match status" value="1"/>
</dbReference>
<proteinExistence type="inferred from homology"/>
<protein>
    <recommendedName>
        <fullName evidence="8">Guanidinium exporter</fullName>
    </recommendedName>
</protein>
<dbReference type="FunFam" id="1.10.3730.20:FF:000001">
    <property type="entry name" value="Quaternary ammonium compound resistance transporter SugE"/>
    <property type="match status" value="1"/>
</dbReference>
<evidence type="ECO:0000256" key="4">
    <source>
        <dbReference type="ARBA" id="ARBA00022692"/>
    </source>
</evidence>
<evidence type="ECO:0000256" key="6">
    <source>
        <dbReference type="ARBA" id="ARBA00023136"/>
    </source>
</evidence>
<keyword evidence="12" id="KW-1185">Reference proteome</keyword>
<name>A0A5B8CTJ9_9PROT</name>
<gene>
    <name evidence="11" type="primary">sugE</name>
    <name evidence="11" type="ORF">FIU01_08760</name>
</gene>
<sequence length="107" mass="11527">MTWLVLIIAGLFETAWAIGLKYTDGFSKFWPSFWTILAMVISVWLLGLCVKQLPVGTAYAVWVGIGAVGTVIGGIWLFNEPVSTLRVISLGLIMAGIIGLKLATTTP</sequence>
<organism evidence="11 12">
    <name type="scientific">Methylophilus medardicus</name>
    <dbReference type="NCBI Taxonomy" id="2588534"/>
    <lineage>
        <taxon>Bacteria</taxon>
        <taxon>Pseudomonadati</taxon>
        <taxon>Pseudomonadota</taxon>
        <taxon>Betaproteobacteria</taxon>
        <taxon>Nitrosomonadales</taxon>
        <taxon>Methylophilaceae</taxon>
        <taxon>Methylophilus</taxon>
    </lineage>
</organism>
<evidence type="ECO:0000313" key="11">
    <source>
        <dbReference type="EMBL" id="QDC44611.1"/>
    </source>
</evidence>
<keyword evidence="3" id="KW-1003">Cell membrane</keyword>
<dbReference type="PANTHER" id="PTHR30561:SF0">
    <property type="entry name" value="GUANIDINIUM EXPORTER"/>
    <property type="match status" value="1"/>
</dbReference>
<feature type="transmembrane region" description="Helical" evidence="10">
    <location>
        <begin position="57"/>
        <end position="78"/>
    </location>
</feature>
<dbReference type="SUPFAM" id="SSF103481">
    <property type="entry name" value="Multidrug resistance efflux transporter EmrE"/>
    <property type="match status" value="1"/>
</dbReference>
<evidence type="ECO:0000256" key="9">
    <source>
        <dbReference type="RuleBase" id="RU003942"/>
    </source>
</evidence>
<dbReference type="GO" id="GO:0005886">
    <property type="term" value="C:plasma membrane"/>
    <property type="evidence" value="ECO:0007669"/>
    <property type="project" value="UniProtKB-SubCell"/>
</dbReference>
<feature type="transmembrane region" description="Helical" evidence="10">
    <location>
        <begin position="84"/>
        <end position="103"/>
    </location>
</feature>
<dbReference type="GO" id="GO:0022857">
    <property type="term" value="F:transmembrane transporter activity"/>
    <property type="evidence" value="ECO:0007669"/>
    <property type="project" value="InterPro"/>
</dbReference>
<dbReference type="OrthoDB" id="9808638at2"/>
<dbReference type="GO" id="GO:1990961">
    <property type="term" value="P:xenobiotic detoxification by transmembrane export across the plasma membrane"/>
    <property type="evidence" value="ECO:0007669"/>
    <property type="project" value="UniProtKB-ARBA"/>
</dbReference>
<reference evidence="12" key="1">
    <citation type="journal article" date="2019" name="ISME J.">
        <title>Evolution in action: habitat transition from sediment to the pelagial leads to genome streamlining in Methylophilaceae.</title>
        <authorList>
            <person name="Salcher M."/>
            <person name="Schaefle D."/>
            <person name="Kaspar M."/>
            <person name="Neuenschwander S.M."/>
            <person name="Ghai R."/>
        </authorList>
    </citation>
    <scope>NUCLEOTIDE SEQUENCE [LARGE SCALE GENOMIC DNA]</scope>
    <source>
        <strain evidence="12">MMS-M-51</strain>
    </source>
</reference>
<evidence type="ECO:0000313" key="12">
    <source>
        <dbReference type="Proteomes" id="UP000311008"/>
    </source>
</evidence>
<keyword evidence="5 10" id="KW-1133">Transmembrane helix</keyword>
<accession>A0A5B8CTJ9</accession>
<evidence type="ECO:0000256" key="1">
    <source>
        <dbReference type="ARBA" id="ARBA00004651"/>
    </source>
</evidence>
<evidence type="ECO:0000256" key="2">
    <source>
        <dbReference type="ARBA" id="ARBA00022448"/>
    </source>
</evidence>
<dbReference type="InterPro" id="IPR037185">
    <property type="entry name" value="EmrE-like"/>
</dbReference>
<dbReference type="Proteomes" id="UP000311008">
    <property type="component" value="Chromosome"/>
</dbReference>
<feature type="transmembrane region" description="Helical" evidence="10">
    <location>
        <begin position="33"/>
        <end position="50"/>
    </location>
</feature>
<evidence type="ECO:0000256" key="7">
    <source>
        <dbReference type="ARBA" id="ARBA00038151"/>
    </source>
</evidence>
<evidence type="ECO:0000256" key="8">
    <source>
        <dbReference type="ARBA" id="ARBA00039168"/>
    </source>
</evidence>
<evidence type="ECO:0000256" key="10">
    <source>
        <dbReference type="SAM" id="Phobius"/>
    </source>
</evidence>
<dbReference type="PANTHER" id="PTHR30561">
    <property type="entry name" value="SMR FAMILY PROTON-DEPENDENT DRUG EFFLUX TRANSPORTER SUGE"/>
    <property type="match status" value="1"/>
</dbReference>
<keyword evidence="2" id="KW-0813">Transport</keyword>
<evidence type="ECO:0000256" key="5">
    <source>
        <dbReference type="ARBA" id="ARBA00022989"/>
    </source>
</evidence>
<keyword evidence="6 10" id="KW-0472">Membrane</keyword>
<keyword evidence="4 9" id="KW-0812">Transmembrane</keyword>
<dbReference type="Gene3D" id="1.10.3730.20">
    <property type="match status" value="1"/>
</dbReference>
<comment type="similarity">
    <text evidence="7">Belongs to the drug/metabolite transporter (DMT) superfamily. Small multidrug resistance (SMR) (TC 2.A.7.1) family. Gdx/SugE subfamily.</text>
</comment>
<dbReference type="RefSeq" id="WP_140003941.1">
    <property type="nucleotide sequence ID" value="NZ_CP040946.1"/>
</dbReference>
<dbReference type="AlphaFoldDB" id="A0A5B8CTJ9"/>
<dbReference type="EMBL" id="CP040946">
    <property type="protein sequence ID" value="QDC44611.1"/>
    <property type="molecule type" value="Genomic_DNA"/>
</dbReference>
<dbReference type="InterPro" id="IPR000390">
    <property type="entry name" value="Small_drug/metabolite_transptr"/>
</dbReference>
<evidence type="ECO:0000256" key="3">
    <source>
        <dbReference type="ARBA" id="ARBA00022475"/>
    </source>
</evidence>
<dbReference type="KEGG" id="mmec:FIU01_08760"/>
<dbReference type="Pfam" id="PF00893">
    <property type="entry name" value="Multi_Drug_Res"/>
    <property type="match status" value="1"/>
</dbReference>
<comment type="subcellular location">
    <subcellularLocation>
        <location evidence="1 9">Cell membrane</location>
        <topology evidence="1 9">Multi-pass membrane protein</topology>
    </subcellularLocation>
</comment>
<dbReference type="InterPro" id="IPR045324">
    <property type="entry name" value="Small_multidrug_res"/>
</dbReference>